<keyword evidence="1" id="KW-0812">Transmembrane</keyword>
<comment type="caution">
    <text evidence="2">The sequence shown here is derived from an EMBL/GenBank/DDBJ whole genome shotgun (WGS) entry which is preliminary data.</text>
</comment>
<feature type="transmembrane region" description="Helical" evidence="1">
    <location>
        <begin position="49"/>
        <end position="67"/>
    </location>
</feature>
<feature type="transmembrane region" description="Helical" evidence="1">
    <location>
        <begin position="12"/>
        <end position="37"/>
    </location>
</feature>
<feature type="transmembrane region" description="Helical" evidence="1">
    <location>
        <begin position="158"/>
        <end position="180"/>
    </location>
</feature>
<evidence type="ECO:0000256" key="1">
    <source>
        <dbReference type="SAM" id="Phobius"/>
    </source>
</evidence>
<accession>A0A1R2B7X7</accession>
<feature type="transmembrane region" description="Helical" evidence="1">
    <location>
        <begin position="87"/>
        <end position="111"/>
    </location>
</feature>
<organism evidence="2 3">
    <name type="scientific">Stentor coeruleus</name>
    <dbReference type="NCBI Taxonomy" id="5963"/>
    <lineage>
        <taxon>Eukaryota</taxon>
        <taxon>Sar</taxon>
        <taxon>Alveolata</taxon>
        <taxon>Ciliophora</taxon>
        <taxon>Postciliodesmatophora</taxon>
        <taxon>Heterotrichea</taxon>
        <taxon>Heterotrichida</taxon>
        <taxon>Stentoridae</taxon>
        <taxon>Stentor</taxon>
    </lineage>
</organism>
<reference evidence="2 3" key="1">
    <citation type="submission" date="2016-11" db="EMBL/GenBank/DDBJ databases">
        <title>The macronuclear genome of Stentor coeruleus: a giant cell with tiny introns.</title>
        <authorList>
            <person name="Slabodnick M."/>
            <person name="Ruby J.G."/>
            <person name="Reiff S.B."/>
            <person name="Swart E.C."/>
            <person name="Gosai S."/>
            <person name="Prabakaran S."/>
            <person name="Witkowska E."/>
            <person name="Larue G.E."/>
            <person name="Fisher S."/>
            <person name="Freeman R.M."/>
            <person name="Gunawardena J."/>
            <person name="Chu W."/>
            <person name="Stover N.A."/>
            <person name="Gregory B.D."/>
            <person name="Nowacki M."/>
            <person name="Derisi J."/>
            <person name="Roy S.W."/>
            <person name="Marshall W.F."/>
            <person name="Sood P."/>
        </authorList>
    </citation>
    <scope>NUCLEOTIDE SEQUENCE [LARGE SCALE GENOMIC DNA]</scope>
    <source>
        <strain evidence="2">WM001</strain>
    </source>
</reference>
<dbReference type="AlphaFoldDB" id="A0A1R2B7X7"/>
<dbReference type="Proteomes" id="UP000187209">
    <property type="component" value="Unassembled WGS sequence"/>
</dbReference>
<gene>
    <name evidence="2" type="ORF">SteCoe_28713</name>
</gene>
<sequence>MKDPIYLFYPEGILFLILYWILVVCFGCLCIASLFRFKFTIISTYKSEIVSVVVFIFLVALCIYHIVRILLLTSEYYTTQMNLKVLMNSLAACCYFYISFIVFYILLSLNLYYNQYLEAEEKIIKMKKVKIIFIIIGIFTGSLQPLSCIIFTNDIFVFIDFFYFMSLVCSVQIASLIYSIQLLKTYKAIRSEKDYAKAKKNVALFSLSFCLAVVCEYGLPAAFMSTNSYINRYILYSCVLYFLLFCLGEIIPFAFMLGYIYTLKECSFHTLSDVARDILSDGIINCDESFSDSNRKESKT</sequence>
<keyword evidence="3" id="KW-1185">Reference proteome</keyword>
<protein>
    <submittedName>
        <fullName evidence="2">Uncharacterized protein</fullName>
    </submittedName>
</protein>
<keyword evidence="1" id="KW-1133">Transmembrane helix</keyword>
<feature type="transmembrane region" description="Helical" evidence="1">
    <location>
        <begin position="131"/>
        <end position="152"/>
    </location>
</feature>
<keyword evidence="1" id="KW-0472">Membrane</keyword>
<feature type="transmembrane region" description="Helical" evidence="1">
    <location>
        <begin position="239"/>
        <end position="261"/>
    </location>
</feature>
<name>A0A1R2B7X7_9CILI</name>
<evidence type="ECO:0000313" key="3">
    <source>
        <dbReference type="Proteomes" id="UP000187209"/>
    </source>
</evidence>
<feature type="transmembrane region" description="Helical" evidence="1">
    <location>
        <begin position="201"/>
        <end position="219"/>
    </location>
</feature>
<dbReference type="EMBL" id="MPUH01000875">
    <property type="protein sequence ID" value="OMJ72765.1"/>
    <property type="molecule type" value="Genomic_DNA"/>
</dbReference>
<proteinExistence type="predicted"/>
<evidence type="ECO:0000313" key="2">
    <source>
        <dbReference type="EMBL" id="OMJ72765.1"/>
    </source>
</evidence>